<feature type="domain" description="Acyl-CoA oxidase/dehydrogenase middle" evidence="8">
    <location>
        <begin position="128"/>
        <end position="232"/>
    </location>
</feature>
<proteinExistence type="inferred from homology"/>
<dbReference type="AlphaFoldDB" id="M0EAQ7"/>
<dbReference type="PROSITE" id="PS00073">
    <property type="entry name" value="ACYL_COA_DH_2"/>
    <property type="match status" value="1"/>
</dbReference>
<dbReference type="Pfam" id="PF00441">
    <property type="entry name" value="Acyl-CoA_dh_1"/>
    <property type="match status" value="1"/>
</dbReference>
<keyword evidence="4 6" id="KW-0274">FAD</keyword>
<organism evidence="10 11">
    <name type="scientific">Halorubrum coriense DSM 10284</name>
    <dbReference type="NCBI Taxonomy" id="1227466"/>
    <lineage>
        <taxon>Archaea</taxon>
        <taxon>Methanobacteriati</taxon>
        <taxon>Methanobacteriota</taxon>
        <taxon>Stenosarchaea group</taxon>
        <taxon>Halobacteria</taxon>
        <taxon>Halobacteriales</taxon>
        <taxon>Haloferacaceae</taxon>
        <taxon>Halorubrum</taxon>
    </lineage>
</organism>
<dbReference type="GO" id="GO:0050660">
    <property type="term" value="F:flavin adenine dinucleotide binding"/>
    <property type="evidence" value="ECO:0007669"/>
    <property type="project" value="InterPro"/>
</dbReference>
<dbReference type="Gene3D" id="1.10.540.10">
    <property type="entry name" value="Acyl-CoA dehydrogenase/oxidase, N-terminal domain"/>
    <property type="match status" value="1"/>
</dbReference>
<evidence type="ECO:0000256" key="6">
    <source>
        <dbReference type="RuleBase" id="RU362125"/>
    </source>
</evidence>
<reference evidence="10 11" key="1">
    <citation type="journal article" date="2014" name="PLoS Genet.">
        <title>Phylogenetically driven sequencing of extremely halophilic archaea reveals strategies for static and dynamic osmo-response.</title>
        <authorList>
            <person name="Becker E.A."/>
            <person name="Seitzer P.M."/>
            <person name="Tritt A."/>
            <person name="Larsen D."/>
            <person name="Krusor M."/>
            <person name="Yao A.I."/>
            <person name="Wu D."/>
            <person name="Madern D."/>
            <person name="Eisen J.A."/>
            <person name="Darling A.E."/>
            <person name="Facciotti M.T."/>
        </authorList>
    </citation>
    <scope>NUCLEOTIDE SEQUENCE [LARGE SCALE GENOMIC DNA]</scope>
    <source>
        <strain evidence="10 11">DSM 10284</strain>
    </source>
</reference>
<dbReference type="InterPro" id="IPR037069">
    <property type="entry name" value="AcylCoA_DH/ox_N_sf"/>
</dbReference>
<dbReference type="FunFam" id="1.10.540.10:FF:000002">
    <property type="entry name" value="Acyl-CoA dehydrogenase FadE19"/>
    <property type="match status" value="1"/>
</dbReference>
<dbReference type="GO" id="GO:0003995">
    <property type="term" value="F:acyl-CoA dehydrogenase activity"/>
    <property type="evidence" value="ECO:0007669"/>
    <property type="project" value="InterPro"/>
</dbReference>
<feature type="domain" description="Acyl-CoA dehydrogenase/oxidase N-terminal" evidence="9">
    <location>
        <begin position="11"/>
        <end position="120"/>
    </location>
</feature>
<dbReference type="InterPro" id="IPR009075">
    <property type="entry name" value="AcylCo_DH/oxidase_C"/>
</dbReference>
<name>M0EAQ7_9EURY</name>
<evidence type="ECO:0000313" key="10">
    <source>
        <dbReference type="EMBL" id="ELZ44118.1"/>
    </source>
</evidence>
<dbReference type="EMBL" id="AOJL01000060">
    <property type="protein sequence ID" value="ELZ44118.1"/>
    <property type="molecule type" value="Genomic_DNA"/>
</dbReference>
<keyword evidence="11" id="KW-1185">Reference proteome</keyword>
<dbReference type="PATRIC" id="fig|1227466.3.peg.2954"/>
<sequence>MTGARVGSALTDEQQAVHDLVEEFAAAEVRPTAAEADETETFPEDVWDGLAELGLTGLTVPEEYGGFGADETTYAVANEALAHGSLAVATALSVHCLATSCIAEFGSEAQREAWLPEMAETGRPVGMFCLSEPHAGSNPAEMSTTATYDPETDEYVLNGEKQWITNGKRGGVAIVFAKVDDEARDGDDASDPDDAITQFLVPADTDGFEVGKKEEKLGLRASDTTGISFDDCRVPAENRLTEPGKGLSAAFRTLTEGRIGIAAQAVGVAQAALDEAKSYAEEREQFDRPIAEIQTIRHKLAEMSTDVSAARLLVREACRQAEAGEDYRVAASKAKYRASEAAMSVTNEAIQIHGGYGYTTEFDVERLYRDAKITEIYEGTTEVQKTIVARGVFGE</sequence>
<dbReference type="SUPFAM" id="SSF47203">
    <property type="entry name" value="Acyl-CoA dehydrogenase C-terminal domain-like"/>
    <property type="match status" value="1"/>
</dbReference>
<evidence type="ECO:0000259" key="7">
    <source>
        <dbReference type="Pfam" id="PF00441"/>
    </source>
</evidence>
<comment type="similarity">
    <text evidence="2 6">Belongs to the acyl-CoA dehydrogenase family.</text>
</comment>
<dbReference type="FunFam" id="2.40.110.10:FF:000001">
    <property type="entry name" value="Acyl-CoA dehydrogenase, mitochondrial"/>
    <property type="match status" value="1"/>
</dbReference>
<dbReference type="Pfam" id="PF02770">
    <property type="entry name" value="Acyl-CoA_dh_M"/>
    <property type="match status" value="1"/>
</dbReference>
<dbReference type="OrthoDB" id="275197at2157"/>
<evidence type="ECO:0000256" key="5">
    <source>
        <dbReference type="ARBA" id="ARBA00023002"/>
    </source>
</evidence>
<dbReference type="InterPro" id="IPR046373">
    <property type="entry name" value="Acyl-CoA_Oxase/DH_mid-dom_sf"/>
</dbReference>
<dbReference type="InterPro" id="IPR036250">
    <property type="entry name" value="AcylCo_DH-like_C"/>
</dbReference>
<dbReference type="RefSeq" id="WP_006114494.1">
    <property type="nucleotide sequence ID" value="NZ_AOJL01000060.1"/>
</dbReference>
<comment type="caution">
    <text evidence="10">The sequence shown here is derived from an EMBL/GenBank/DDBJ whole genome shotgun (WGS) entry which is preliminary data.</text>
</comment>
<dbReference type="STRING" id="1227466.C464_14825"/>
<dbReference type="SUPFAM" id="SSF56645">
    <property type="entry name" value="Acyl-CoA dehydrogenase NM domain-like"/>
    <property type="match status" value="1"/>
</dbReference>
<dbReference type="InterPro" id="IPR006091">
    <property type="entry name" value="Acyl-CoA_Oxase/DH_mid-dom"/>
</dbReference>
<evidence type="ECO:0000256" key="2">
    <source>
        <dbReference type="ARBA" id="ARBA00009347"/>
    </source>
</evidence>
<dbReference type="Gene3D" id="1.20.140.10">
    <property type="entry name" value="Butyryl-CoA Dehydrogenase, subunit A, domain 3"/>
    <property type="match status" value="1"/>
</dbReference>
<evidence type="ECO:0000256" key="1">
    <source>
        <dbReference type="ARBA" id="ARBA00001974"/>
    </source>
</evidence>
<evidence type="ECO:0000256" key="4">
    <source>
        <dbReference type="ARBA" id="ARBA00022827"/>
    </source>
</evidence>
<gene>
    <name evidence="10" type="ORF">C464_14825</name>
</gene>
<dbReference type="InterPro" id="IPR013786">
    <property type="entry name" value="AcylCoA_DH/ox_N"/>
</dbReference>
<comment type="cofactor">
    <cofactor evidence="1 6">
        <name>FAD</name>
        <dbReference type="ChEBI" id="CHEBI:57692"/>
    </cofactor>
</comment>
<evidence type="ECO:0000259" key="8">
    <source>
        <dbReference type="Pfam" id="PF02770"/>
    </source>
</evidence>
<keyword evidence="3 6" id="KW-0285">Flavoprotein</keyword>
<dbReference type="PANTHER" id="PTHR43884:SF12">
    <property type="entry name" value="ISOVALERYL-COA DEHYDROGENASE, MITOCHONDRIAL-RELATED"/>
    <property type="match status" value="1"/>
</dbReference>
<dbReference type="InterPro" id="IPR006089">
    <property type="entry name" value="Acyl-CoA_DH_CS"/>
</dbReference>
<dbReference type="Pfam" id="PF02771">
    <property type="entry name" value="Acyl-CoA_dh_N"/>
    <property type="match status" value="1"/>
</dbReference>
<evidence type="ECO:0000256" key="3">
    <source>
        <dbReference type="ARBA" id="ARBA00022630"/>
    </source>
</evidence>
<dbReference type="Proteomes" id="UP000011509">
    <property type="component" value="Unassembled WGS sequence"/>
</dbReference>
<keyword evidence="5 6" id="KW-0560">Oxidoreductase</keyword>
<dbReference type="Gene3D" id="2.40.110.10">
    <property type="entry name" value="Butyryl-CoA Dehydrogenase, subunit A, domain 2"/>
    <property type="match status" value="1"/>
</dbReference>
<protein>
    <submittedName>
        <fullName evidence="10">Acyl-CoA dehydrogenase</fullName>
    </submittedName>
</protein>
<dbReference type="PIRSF" id="PIRSF016578">
    <property type="entry name" value="HsaA"/>
    <property type="match status" value="1"/>
</dbReference>
<feature type="domain" description="Acyl-CoA dehydrogenase/oxidase C-terminal" evidence="7">
    <location>
        <begin position="244"/>
        <end position="392"/>
    </location>
</feature>
<dbReference type="FunFam" id="1.20.140.10:FF:000004">
    <property type="entry name" value="Acyl-CoA dehydrogenase FadE25"/>
    <property type="match status" value="1"/>
</dbReference>
<evidence type="ECO:0000313" key="11">
    <source>
        <dbReference type="Proteomes" id="UP000011509"/>
    </source>
</evidence>
<evidence type="ECO:0000259" key="9">
    <source>
        <dbReference type="Pfam" id="PF02771"/>
    </source>
</evidence>
<dbReference type="InterPro" id="IPR009100">
    <property type="entry name" value="AcylCoA_DH/oxidase_NM_dom_sf"/>
</dbReference>
<dbReference type="PANTHER" id="PTHR43884">
    <property type="entry name" value="ACYL-COA DEHYDROGENASE"/>
    <property type="match status" value="1"/>
</dbReference>
<accession>M0EAQ7</accession>